<dbReference type="EMBL" id="JAHRIP010005341">
    <property type="protein sequence ID" value="MEQ2281957.1"/>
    <property type="molecule type" value="Genomic_DNA"/>
</dbReference>
<proteinExistence type="predicted"/>
<protein>
    <submittedName>
        <fullName evidence="1">Uncharacterized protein</fullName>
    </submittedName>
</protein>
<gene>
    <name evidence="1" type="ORF">AMECASPLE_035580</name>
</gene>
<reference evidence="1 2" key="1">
    <citation type="submission" date="2021-06" db="EMBL/GenBank/DDBJ databases">
        <authorList>
            <person name="Palmer J.M."/>
        </authorList>
    </citation>
    <scope>NUCLEOTIDE SEQUENCE [LARGE SCALE GENOMIC DNA]</scope>
    <source>
        <strain evidence="1 2">AS_MEX2019</strain>
        <tissue evidence="1">Muscle</tissue>
    </source>
</reference>
<feature type="non-terminal residue" evidence="1">
    <location>
        <position position="126"/>
    </location>
</feature>
<accession>A0ABV0XKJ5</accession>
<comment type="caution">
    <text evidence="1">The sequence shown here is derived from an EMBL/GenBank/DDBJ whole genome shotgun (WGS) entry which is preliminary data.</text>
</comment>
<name>A0ABV0XKJ5_9TELE</name>
<evidence type="ECO:0000313" key="1">
    <source>
        <dbReference type="EMBL" id="MEQ2281957.1"/>
    </source>
</evidence>
<keyword evidence="2" id="KW-1185">Reference proteome</keyword>
<evidence type="ECO:0000313" key="2">
    <source>
        <dbReference type="Proteomes" id="UP001469553"/>
    </source>
</evidence>
<organism evidence="1 2">
    <name type="scientific">Ameca splendens</name>
    <dbReference type="NCBI Taxonomy" id="208324"/>
    <lineage>
        <taxon>Eukaryota</taxon>
        <taxon>Metazoa</taxon>
        <taxon>Chordata</taxon>
        <taxon>Craniata</taxon>
        <taxon>Vertebrata</taxon>
        <taxon>Euteleostomi</taxon>
        <taxon>Actinopterygii</taxon>
        <taxon>Neopterygii</taxon>
        <taxon>Teleostei</taxon>
        <taxon>Neoteleostei</taxon>
        <taxon>Acanthomorphata</taxon>
        <taxon>Ovalentaria</taxon>
        <taxon>Atherinomorphae</taxon>
        <taxon>Cyprinodontiformes</taxon>
        <taxon>Goodeidae</taxon>
        <taxon>Ameca</taxon>
    </lineage>
</organism>
<dbReference type="Proteomes" id="UP001469553">
    <property type="component" value="Unassembled WGS sequence"/>
</dbReference>
<sequence length="126" mass="14039">MAELLTLSLRECPATLYRKLISAAYNPGSRSFGHDPKFMLIGEGRNVDQQQQPNVCSVHTMSITAGCRTLLILESNHFTLHLLIQVFRHCLLPDCCCHGSTNLRSELNAPRWTSSSVLVSGAFCYK</sequence>